<gene>
    <name evidence="1" type="ORF">BDY19DRAFT_872341</name>
</gene>
<sequence length="199" mass="22362">LSPADICCLCKTTRSFRVVFSRNLSRLYSVDRCLLRFFDNPSAFRVLQSQTGAIISGSFALQLFARTTFPDDDLDVYVGFGGRVAVGGWLLANGYQYTARPPYFQPDTNSTLLLDEGQSQDYATALNGSHLFQEVYHNSVDGVLNIMDFFRSTGGIVRKVQLHIVKESPLVAIMNYHSTMLMNFITYDMAYCLYPNATL</sequence>
<reference evidence="1" key="1">
    <citation type="journal article" date="2021" name="Environ. Microbiol.">
        <title>Gene family expansions and transcriptome signatures uncover fungal adaptations to wood decay.</title>
        <authorList>
            <person name="Hage H."/>
            <person name="Miyauchi S."/>
            <person name="Viragh M."/>
            <person name="Drula E."/>
            <person name="Min B."/>
            <person name="Chaduli D."/>
            <person name="Navarro D."/>
            <person name="Favel A."/>
            <person name="Norest M."/>
            <person name="Lesage-Meessen L."/>
            <person name="Balint B."/>
            <person name="Merenyi Z."/>
            <person name="de Eugenio L."/>
            <person name="Morin E."/>
            <person name="Martinez A.T."/>
            <person name="Baldrian P."/>
            <person name="Stursova M."/>
            <person name="Martinez M.J."/>
            <person name="Novotny C."/>
            <person name="Magnuson J.K."/>
            <person name="Spatafora J.W."/>
            <person name="Maurice S."/>
            <person name="Pangilinan J."/>
            <person name="Andreopoulos W."/>
            <person name="LaButti K."/>
            <person name="Hundley H."/>
            <person name="Na H."/>
            <person name="Kuo A."/>
            <person name="Barry K."/>
            <person name="Lipzen A."/>
            <person name="Henrissat B."/>
            <person name="Riley R."/>
            <person name="Ahrendt S."/>
            <person name="Nagy L.G."/>
            <person name="Grigoriev I.V."/>
            <person name="Martin F."/>
            <person name="Rosso M.N."/>
        </authorList>
    </citation>
    <scope>NUCLEOTIDE SEQUENCE</scope>
    <source>
        <strain evidence="1">CBS 384.51</strain>
    </source>
</reference>
<evidence type="ECO:0000313" key="2">
    <source>
        <dbReference type="Proteomes" id="UP001055072"/>
    </source>
</evidence>
<feature type="non-terminal residue" evidence="1">
    <location>
        <position position="1"/>
    </location>
</feature>
<dbReference type="EMBL" id="MU274946">
    <property type="protein sequence ID" value="KAI0084165.1"/>
    <property type="molecule type" value="Genomic_DNA"/>
</dbReference>
<comment type="caution">
    <text evidence="1">The sequence shown here is derived from an EMBL/GenBank/DDBJ whole genome shotgun (WGS) entry which is preliminary data.</text>
</comment>
<feature type="non-terminal residue" evidence="1">
    <location>
        <position position="199"/>
    </location>
</feature>
<protein>
    <submittedName>
        <fullName evidence="1">Uncharacterized protein</fullName>
    </submittedName>
</protein>
<evidence type="ECO:0000313" key="1">
    <source>
        <dbReference type="EMBL" id="KAI0084165.1"/>
    </source>
</evidence>
<name>A0ACB8TQC4_9APHY</name>
<dbReference type="Proteomes" id="UP001055072">
    <property type="component" value="Unassembled WGS sequence"/>
</dbReference>
<keyword evidence="2" id="KW-1185">Reference proteome</keyword>
<organism evidence="1 2">
    <name type="scientific">Irpex rosettiformis</name>
    <dbReference type="NCBI Taxonomy" id="378272"/>
    <lineage>
        <taxon>Eukaryota</taxon>
        <taxon>Fungi</taxon>
        <taxon>Dikarya</taxon>
        <taxon>Basidiomycota</taxon>
        <taxon>Agaricomycotina</taxon>
        <taxon>Agaricomycetes</taxon>
        <taxon>Polyporales</taxon>
        <taxon>Irpicaceae</taxon>
        <taxon>Irpex</taxon>
    </lineage>
</organism>
<proteinExistence type="predicted"/>
<accession>A0ACB8TQC4</accession>